<dbReference type="Gene3D" id="3.40.50.2300">
    <property type="match status" value="1"/>
</dbReference>
<dbReference type="InterPro" id="IPR011006">
    <property type="entry name" value="CheY-like_superfamily"/>
</dbReference>
<evidence type="ECO:0000256" key="3">
    <source>
        <dbReference type="ARBA" id="ARBA00022553"/>
    </source>
</evidence>
<comment type="caution">
    <text evidence="12">The sequence shown here is derived from an EMBL/GenBank/DDBJ whole genome shotgun (WGS) entry which is preliminary data.</text>
</comment>
<dbReference type="AlphaFoldDB" id="A0A1J5Q0H6"/>
<dbReference type="InterPro" id="IPR036641">
    <property type="entry name" value="HPT_dom_sf"/>
</dbReference>
<name>A0A1J5Q0H6_9ZZZZ</name>
<dbReference type="Pfam" id="PF01627">
    <property type="entry name" value="Hpt"/>
    <property type="match status" value="1"/>
</dbReference>
<feature type="domain" description="Response regulatory" evidence="10">
    <location>
        <begin position="29"/>
        <end position="146"/>
    </location>
</feature>
<protein>
    <submittedName>
        <fullName evidence="12">Virulence sensor protein BvgS</fullName>
        <ecNumber evidence="12">2.7.13.3</ecNumber>
    </submittedName>
</protein>
<dbReference type="Pfam" id="PF00072">
    <property type="entry name" value="Response_reg"/>
    <property type="match status" value="1"/>
</dbReference>
<dbReference type="SUPFAM" id="SSF47226">
    <property type="entry name" value="Histidine-containing phosphotransfer domain, HPT domain"/>
    <property type="match status" value="1"/>
</dbReference>
<evidence type="ECO:0000259" key="11">
    <source>
        <dbReference type="PROSITE" id="PS50894"/>
    </source>
</evidence>
<gene>
    <name evidence="12" type="primary">bvgS_7</name>
    <name evidence="12" type="ORF">GALL_490430</name>
</gene>
<sequence>MPDWDNLSAANGPTTKLMSREAAVSQGSLILIAEDNEYNQKVILQQLMLLGRTADVASNGQEALRRWQTGAYAILITDLHMPLMDGYELTAAIRAAEQGHTRKPIIAFTANALKGEAERCKAIGMDDYLSKPVQLAQLKEMLKKWQPVMISTTFTPSVAVQPPAVDVKFLEALVGSDAAVVREFLQDFLRTAVQIGMEIRLACQGQEALRTGASAHKLKSAARSVGAQILGDICSAMETAGKQGNSALLTTLLPQFEQELARVETFIQSTDHVE</sequence>
<reference evidence="12" key="1">
    <citation type="submission" date="2016-10" db="EMBL/GenBank/DDBJ databases">
        <title>Sequence of Gallionella enrichment culture.</title>
        <authorList>
            <person name="Poehlein A."/>
            <person name="Muehling M."/>
            <person name="Daniel R."/>
        </authorList>
    </citation>
    <scope>NUCLEOTIDE SEQUENCE</scope>
</reference>
<dbReference type="GO" id="GO:0000160">
    <property type="term" value="P:phosphorelay signal transduction system"/>
    <property type="evidence" value="ECO:0007669"/>
    <property type="project" value="UniProtKB-KW"/>
</dbReference>
<keyword evidence="4" id="KW-0812">Transmembrane</keyword>
<dbReference type="GO" id="GO:0005886">
    <property type="term" value="C:plasma membrane"/>
    <property type="evidence" value="ECO:0007669"/>
    <property type="project" value="UniProtKB-SubCell"/>
</dbReference>
<organism evidence="12">
    <name type="scientific">mine drainage metagenome</name>
    <dbReference type="NCBI Taxonomy" id="410659"/>
    <lineage>
        <taxon>unclassified sequences</taxon>
        <taxon>metagenomes</taxon>
        <taxon>ecological metagenomes</taxon>
    </lineage>
</organism>
<evidence type="ECO:0000256" key="5">
    <source>
        <dbReference type="ARBA" id="ARBA00022741"/>
    </source>
</evidence>
<dbReference type="PROSITE" id="PS50110">
    <property type="entry name" value="RESPONSE_REGULATORY"/>
    <property type="match status" value="1"/>
</dbReference>
<feature type="domain" description="HPt" evidence="11">
    <location>
        <begin position="177"/>
        <end position="274"/>
    </location>
</feature>
<evidence type="ECO:0000256" key="8">
    <source>
        <dbReference type="ARBA" id="ARBA00023012"/>
    </source>
</evidence>
<accession>A0A1J5Q0H6</accession>
<dbReference type="PANTHER" id="PTHR45339">
    <property type="entry name" value="HYBRID SIGNAL TRANSDUCTION HISTIDINE KINASE J"/>
    <property type="match status" value="1"/>
</dbReference>
<keyword evidence="5" id="KW-0547">Nucleotide-binding</keyword>
<keyword evidence="7" id="KW-1133">Transmembrane helix</keyword>
<evidence type="ECO:0000256" key="6">
    <source>
        <dbReference type="ARBA" id="ARBA00022840"/>
    </source>
</evidence>
<evidence type="ECO:0000313" key="12">
    <source>
        <dbReference type="EMBL" id="OIQ69357.1"/>
    </source>
</evidence>
<keyword evidence="8" id="KW-0902">Two-component regulatory system</keyword>
<comment type="subcellular location">
    <subcellularLocation>
        <location evidence="1">Cell membrane</location>
        <topology evidence="1">Multi-pass membrane protein</topology>
    </subcellularLocation>
</comment>
<dbReference type="PANTHER" id="PTHR45339:SF1">
    <property type="entry name" value="HYBRID SIGNAL TRANSDUCTION HISTIDINE KINASE J"/>
    <property type="match status" value="1"/>
</dbReference>
<dbReference type="EMBL" id="MLJW01004774">
    <property type="protein sequence ID" value="OIQ69357.1"/>
    <property type="molecule type" value="Genomic_DNA"/>
</dbReference>
<dbReference type="InterPro" id="IPR008207">
    <property type="entry name" value="Sig_transdc_His_kin_Hpt_dom"/>
</dbReference>
<evidence type="ECO:0000256" key="1">
    <source>
        <dbReference type="ARBA" id="ARBA00004651"/>
    </source>
</evidence>
<evidence type="ECO:0000256" key="4">
    <source>
        <dbReference type="ARBA" id="ARBA00022692"/>
    </source>
</evidence>
<dbReference type="InterPro" id="IPR001789">
    <property type="entry name" value="Sig_transdc_resp-reg_receiver"/>
</dbReference>
<keyword evidence="3" id="KW-0597">Phosphoprotein</keyword>
<dbReference type="CDD" id="cd17546">
    <property type="entry name" value="REC_hyHK_CKI1_RcsC-like"/>
    <property type="match status" value="1"/>
</dbReference>
<dbReference type="CDD" id="cd00088">
    <property type="entry name" value="HPT"/>
    <property type="match status" value="1"/>
</dbReference>
<keyword evidence="9" id="KW-0472">Membrane</keyword>
<dbReference type="SUPFAM" id="SSF52172">
    <property type="entry name" value="CheY-like"/>
    <property type="match status" value="1"/>
</dbReference>
<dbReference type="GO" id="GO:0005524">
    <property type="term" value="F:ATP binding"/>
    <property type="evidence" value="ECO:0007669"/>
    <property type="project" value="UniProtKB-KW"/>
</dbReference>
<evidence type="ECO:0000256" key="7">
    <source>
        <dbReference type="ARBA" id="ARBA00022989"/>
    </source>
</evidence>
<keyword evidence="2" id="KW-1003">Cell membrane</keyword>
<dbReference type="PROSITE" id="PS50894">
    <property type="entry name" value="HPT"/>
    <property type="match status" value="1"/>
</dbReference>
<keyword evidence="12" id="KW-0808">Transferase</keyword>
<keyword evidence="6" id="KW-0067">ATP-binding</keyword>
<dbReference type="EC" id="2.7.13.3" evidence="12"/>
<evidence type="ECO:0000256" key="2">
    <source>
        <dbReference type="ARBA" id="ARBA00022475"/>
    </source>
</evidence>
<proteinExistence type="predicted"/>
<evidence type="ECO:0000259" key="10">
    <source>
        <dbReference type="PROSITE" id="PS50110"/>
    </source>
</evidence>
<evidence type="ECO:0000256" key="9">
    <source>
        <dbReference type="ARBA" id="ARBA00023136"/>
    </source>
</evidence>
<dbReference type="GO" id="GO:0004673">
    <property type="term" value="F:protein histidine kinase activity"/>
    <property type="evidence" value="ECO:0007669"/>
    <property type="project" value="UniProtKB-EC"/>
</dbReference>
<dbReference type="Gene3D" id="1.20.120.160">
    <property type="entry name" value="HPT domain"/>
    <property type="match status" value="1"/>
</dbReference>
<dbReference type="SMART" id="SM00448">
    <property type="entry name" value="REC"/>
    <property type="match status" value="1"/>
</dbReference>